<dbReference type="RefSeq" id="WP_054773727.1">
    <property type="nucleotide sequence ID" value="NZ_AP019782.1"/>
</dbReference>
<proteinExistence type="predicted"/>
<organism evidence="2 3">
    <name type="scientific">Methylogaea oryzae</name>
    <dbReference type="NCBI Taxonomy" id="1295382"/>
    <lineage>
        <taxon>Bacteria</taxon>
        <taxon>Pseudomonadati</taxon>
        <taxon>Pseudomonadota</taxon>
        <taxon>Gammaproteobacteria</taxon>
        <taxon>Methylococcales</taxon>
        <taxon>Methylococcaceae</taxon>
        <taxon>Methylogaea</taxon>
    </lineage>
</organism>
<protein>
    <submittedName>
        <fullName evidence="2">Baseplate protein</fullName>
    </submittedName>
</protein>
<feature type="domain" description="IraD/Gp25-like" evidence="1">
    <location>
        <begin position="32"/>
        <end position="121"/>
    </location>
</feature>
<name>A0A8D5AHW6_9GAMM</name>
<evidence type="ECO:0000313" key="2">
    <source>
        <dbReference type="EMBL" id="BBL70706.1"/>
    </source>
</evidence>
<dbReference type="Pfam" id="PF04965">
    <property type="entry name" value="GPW_gp25"/>
    <property type="match status" value="1"/>
</dbReference>
<dbReference type="EMBL" id="AP019782">
    <property type="protein sequence ID" value="BBL70706.1"/>
    <property type="molecule type" value="Genomic_DNA"/>
</dbReference>
<dbReference type="InterPro" id="IPR007048">
    <property type="entry name" value="IraD/Gp25-like"/>
</dbReference>
<dbReference type="SUPFAM" id="SSF160719">
    <property type="entry name" value="gpW/gp25-like"/>
    <property type="match status" value="1"/>
</dbReference>
<dbReference type="KEGG" id="moz:MoryE10_13120"/>
<evidence type="ECO:0000313" key="3">
    <source>
        <dbReference type="Proteomes" id="UP000824988"/>
    </source>
</evidence>
<accession>A0A8D5AHW6</accession>
<keyword evidence="3" id="KW-1185">Reference proteome</keyword>
<gene>
    <name evidence="2" type="ORF">MoryE10_13120</name>
</gene>
<dbReference type="AlphaFoldDB" id="A0A8D5AHW6"/>
<reference evidence="2" key="1">
    <citation type="submission" date="2019-06" db="EMBL/GenBank/DDBJ databases">
        <title>Complete genome sequence of Methylogaea oryzae strain JCM16910.</title>
        <authorList>
            <person name="Asakawa S."/>
        </authorList>
    </citation>
    <scope>NUCLEOTIDE SEQUENCE</scope>
    <source>
        <strain evidence="2">E10</strain>
    </source>
</reference>
<dbReference type="Proteomes" id="UP000824988">
    <property type="component" value="Chromosome"/>
</dbReference>
<dbReference type="Gene3D" id="3.10.450.40">
    <property type="match status" value="1"/>
</dbReference>
<sequence length="140" mass="15822">MAGNPNNSFLGQGWSFPPSFSQGGRDVHQVKDEEDIQQSLQILLSTAQGERLMREDFGCDLQRFLFEEISQSLVNSLTGMISDAILYYEPRIALNQVNIDESEAMQGLLLISIDYTIRSTNSRYNMVYPFYLNEAVNPGT</sequence>
<evidence type="ECO:0000259" key="1">
    <source>
        <dbReference type="Pfam" id="PF04965"/>
    </source>
</evidence>